<accession>A0ABS3CHX6</accession>
<organism evidence="7 8">
    <name type="scientific">Algoriphagus pacificus</name>
    <dbReference type="NCBI Taxonomy" id="2811234"/>
    <lineage>
        <taxon>Bacteria</taxon>
        <taxon>Pseudomonadati</taxon>
        <taxon>Bacteroidota</taxon>
        <taxon>Cytophagia</taxon>
        <taxon>Cytophagales</taxon>
        <taxon>Cyclobacteriaceae</taxon>
        <taxon>Algoriphagus</taxon>
    </lineage>
</organism>
<keyword evidence="4" id="KW-0808">Transferase</keyword>
<dbReference type="SUPFAM" id="SSF53448">
    <property type="entry name" value="Nucleotide-diphospho-sugar transferases"/>
    <property type="match status" value="1"/>
</dbReference>
<evidence type="ECO:0000313" key="7">
    <source>
        <dbReference type="EMBL" id="MBN7816702.1"/>
    </source>
</evidence>
<dbReference type="RefSeq" id="WP_206587372.1">
    <property type="nucleotide sequence ID" value="NZ_JAFKCU010000003.1"/>
</dbReference>
<evidence type="ECO:0000259" key="6">
    <source>
        <dbReference type="Pfam" id="PF00535"/>
    </source>
</evidence>
<dbReference type="EMBL" id="JAFKCU010000003">
    <property type="protein sequence ID" value="MBN7816702.1"/>
    <property type="molecule type" value="Genomic_DNA"/>
</dbReference>
<dbReference type="Pfam" id="PF00535">
    <property type="entry name" value="Glycos_transf_2"/>
    <property type="match status" value="1"/>
</dbReference>
<keyword evidence="5" id="KW-0472">Membrane</keyword>
<reference evidence="7 8" key="1">
    <citation type="submission" date="2021-03" db="EMBL/GenBank/DDBJ databases">
        <title>novel species isolated from a fishpond in China.</title>
        <authorList>
            <person name="Lu H."/>
            <person name="Cai Z."/>
        </authorList>
    </citation>
    <scope>NUCLEOTIDE SEQUENCE [LARGE SCALE GENOMIC DNA]</scope>
    <source>
        <strain evidence="7 8">YJ13C</strain>
    </source>
</reference>
<keyword evidence="2" id="KW-1003">Cell membrane</keyword>
<gene>
    <name evidence="7" type="ORF">J0A69_14730</name>
</gene>
<feature type="domain" description="Glycosyltransferase 2-like" evidence="6">
    <location>
        <begin position="7"/>
        <end position="124"/>
    </location>
</feature>
<evidence type="ECO:0000256" key="1">
    <source>
        <dbReference type="ARBA" id="ARBA00004236"/>
    </source>
</evidence>
<keyword evidence="8" id="KW-1185">Reference proteome</keyword>
<protein>
    <submittedName>
        <fullName evidence="7">TIGR04283 family arsenosugar biosynthesis glycosyltransferase</fullName>
    </submittedName>
</protein>
<proteinExistence type="predicted"/>
<name>A0ABS3CHX6_9BACT</name>
<dbReference type="NCBIfam" id="TIGR04283">
    <property type="entry name" value="glyco_like_mftF"/>
    <property type="match status" value="1"/>
</dbReference>
<comment type="caution">
    <text evidence="7">The sequence shown here is derived from an EMBL/GenBank/DDBJ whole genome shotgun (WGS) entry which is preliminary data.</text>
</comment>
<dbReference type="Proteomes" id="UP000664480">
    <property type="component" value="Unassembled WGS sequence"/>
</dbReference>
<dbReference type="CDD" id="cd02522">
    <property type="entry name" value="GT_2_like_a"/>
    <property type="match status" value="1"/>
</dbReference>
<dbReference type="PANTHER" id="PTHR43646">
    <property type="entry name" value="GLYCOSYLTRANSFERASE"/>
    <property type="match status" value="1"/>
</dbReference>
<keyword evidence="3" id="KW-0328">Glycosyltransferase</keyword>
<evidence type="ECO:0000256" key="5">
    <source>
        <dbReference type="ARBA" id="ARBA00023136"/>
    </source>
</evidence>
<evidence type="ECO:0000256" key="4">
    <source>
        <dbReference type="ARBA" id="ARBA00022679"/>
    </source>
</evidence>
<evidence type="ECO:0000256" key="3">
    <source>
        <dbReference type="ARBA" id="ARBA00022676"/>
    </source>
</evidence>
<comment type="subcellular location">
    <subcellularLocation>
        <location evidence="1">Cell membrane</location>
    </subcellularLocation>
</comment>
<dbReference type="InterPro" id="IPR029044">
    <property type="entry name" value="Nucleotide-diphossugar_trans"/>
</dbReference>
<dbReference type="PANTHER" id="PTHR43646:SF2">
    <property type="entry name" value="GLYCOSYLTRANSFERASE 2-LIKE DOMAIN-CONTAINING PROTEIN"/>
    <property type="match status" value="1"/>
</dbReference>
<dbReference type="InterPro" id="IPR026461">
    <property type="entry name" value="Trfase_2_rSAM/seldom_assoc"/>
</dbReference>
<evidence type="ECO:0000313" key="8">
    <source>
        <dbReference type="Proteomes" id="UP000664480"/>
    </source>
</evidence>
<dbReference type="InterPro" id="IPR001173">
    <property type="entry name" value="Glyco_trans_2-like"/>
</dbReference>
<evidence type="ECO:0000256" key="2">
    <source>
        <dbReference type="ARBA" id="ARBA00022475"/>
    </source>
</evidence>
<sequence length="235" mass="26760">MIKQSISVIIPTYNEASNIKILIPLIWELSEGKVEEILVIDGNSTDETVELAKSLGAKVFVCPKMSRAAQMNLGAINSTSSIFYFIHADSRPIKGFVQDIFNNCENGKLAGCYRYSFDKDHFLLNINAWFTRFNGIFAGGGDQTLYITRSLFDELGGFNENYTIMEDFDLVRRIRKISKFHVIPREIKVSARKYEVNGWLRVQVANLLAFTLFLFNSNPNSIKSLYCNLLNQQKT</sequence>
<dbReference type="Gene3D" id="3.90.550.10">
    <property type="entry name" value="Spore Coat Polysaccharide Biosynthesis Protein SpsA, Chain A"/>
    <property type="match status" value="1"/>
</dbReference>